<feature type="compositionally biased region" description="Acidic residues" evidence="2">
    <location>
        <begin position="262"/>
        <end position="276"/>
    </location>
</feature>
<evidence type="ECO:0000313" key="3">
    <source>
        <dbReference type="EnsemblMetazoa" id="G5388.1:cds"/>
    </source>
</evidence>
<evidence type="ECO:0000256" key="2">
    <source>
        <dbReference type="SAM" id="MobiDB-lite"/>
    </source>
</evidence>
<protein>
    <submittedName>
        <fullName evidence="3">Uncharacterized protein</fullName>
    </submittedName>
</protein>
<dbReference type="EnsemblMetazoa" id="G5388.1">
    <property type="protein sequence ID" value="G5388.1:cds"/>
    <property type="gene ID" value="G5388"/>
</dbReference>
<dbReference type="AlphaFoldDB" id="A0A8W8NDU3"/>
<dbReference type="OMA" id="AMMREIM"/>
<organism evidence="3 4">
    <name type="scientific">Magallana gigas</name>
    <name type="common">Pacific oyster</name>
    <name type="synonym">Crassostrea gigas</name>
    <dbReference type="NCBI Taxonomy" id="29159"/>
    <lineage>
        <taxon>Eukaryota</taxon>
        <taxon>Metazoa</taxon>
        <taxon>Spiralia</taxon>
        <taxon>Lophotrochozoa</taxon>
        <taxon>Mollusca</taxon>
        <taxon>Bivalvia</taxon>
        <taxon>Autobranchia</taxon>
        <taxon>Pteriomorphia</taxon>
        <taxon>Ostreida</taxon>
        <taxon>Ostreoidea</taxon>
        <taxon>Ostreidae</taxon>
        <taxon>Magallana</taxon>
    </lineage>
</organism>
<sequence>MEKEQIMAVDAMMREIMNIGWTSSQIIRHLSQSGTITLEERKELLLLDKRPLRTKKILTILKKKVGGWVALKKALMIEKVHNRHLVEKLEARYQKFLQNPVSEIQKPKVKEKLSPTEVMHIFNKLSLLVWGKNSKEVNDVNFEEFDKVLDELESNRDLLYNDDRRDEFRSLFTLIMQVKEENRLYAKNEKVMKDEAKKLKRKLRDAEAKNEELEIEITDLHLSREEEVNRKIEEVRRRLLRSGLDDPDEDFFKSNMANQAKDDDEEDEEDDAEPEDEDRKSDNEDKFDENFTPEITESSHLHANRRLSLESTSSTIVINKRQVMSSQNIILIQKPRNVNIFS</sequence>
<dbReference type="Proteomes" id="UP000005408">
    <property type="component" value="Unassembled WGS sequence"/>
</dbReference>
<dbReference type="OrthoDB" id="6132572at2759"/>
<feature type="region of interest" description="Disordered" evidence="2">
    <location>
        <begin position="248"/>
        <end position="303"/>
    </location>
</feature>
<proteinExistence type="predicted"/>
<name>A0A8W8NDU3_MAGGI</name>
<keyword evidence="4" id="KW-1185">Reference proteome</keyword>
<evidence type="ECO:0000313" key="4">
    <source>
        <dbReference type="Proteomes" id="UP000005408"/>
    </source>
</evidence>
<reference evidence="3" key="1">
    <citation type="submission" date="2022-08" db="UniProtKB">
        <authorList>
            <consortium name="EnsemblMetazoa"/>
        </authorList>
    </citation>
    <scope>IDENTIFICATION</scope>
    <source>
        <strain evidence="3">05x7-T-G4-1.051#20</strain>
    </source>
</reference>
<accession>A0A8W8NDU3</accession>
<keyword evidence="1" id="KW-0175">Coiled coil</keyword>
<feature type="coiled-coil region" evidence="1">
    <location>
        <begin position="189"/>
        <end position="223"/>
    </location>
</feature>
<evidence type="ECO:0000256" key="1">
    <source>
        <dbReference type="SAM" id="Coils"/>
    </source>
</evidence>